<evidence type="ECO:0000313" key="12">
    <source>
        <dbReference type="Proteomes" id="UP000287502"/>
    </source>
</evidence>
<evidence type="ECO:0000259" key="10">
    <source>
        <dbReference type="PROSITE" id="PS50929"/>
    </source>
</evidence>
<dbReference type="InterPro" id="IPR039421">
    <property type="entry name" value="Type_1_exporter"/>
</dbReference>
<evidence type="ECO:0000256" key="4">
    <source>
        <dbReference type="ARBA" id="ARBA00022741"/>
    </source>
</evidence>
<organism evidence="11 12">
    <name type="scientific">Geovibrio thiophilus</name>
    <dbReference type="NCBI Taxonomy" id="139438"/>
    <lineage>
        <taxon>Bacteria</taxon>
        <taxon>Pseudomonadati</taxon>
        <taxon>Deferribacterota</taxon>
        <taxon>Deferribacteres</taxon>
        <taxon>Deferribacterales</taxon>
        <taxon>Geovibrionaceae</taxon>
        <taxon>Geovibrio</taxon>
    </lineage>
</organism>
<keyword evidence="6 8" id="KW-1133">Transmembrane helix</keyword>
<evidence type="ECO:0000259" key="9">
    <source>
        <dbReference type="PROSITE" id="PS50893"/>
    </source>
</evidence>
<comment type="subcellular location">
    <subcellularLocation>
        <location evidence="1">Cell membrane</location>
        <topology evidence="1">Multi-pass membrane protein</topology>
    </subcellularLocation>
</comment>
<dbReference type="InterPro" id="IPR003439">
    <property type="entry name" value="ABC_transporter-like_ATP-bd"/>
</dbReference>
<dbReference type="GO" id="GO:0005886">
    <property type="term" value="C:plasma membrane"/>
    <property type="evidence" value="ECO:0007669"/>
    <property type="project" value="UniProtKB-SubCell"/>
</dbReference>
<dbReference type="InterPro" id="IPR017871">
    <property type="entry name" value="ABC_transporter-like_CS"/>
</dbReference>
<keyword evidence="7 8" id="KW-0472">Membrane</keyword>
<dbReference type="SUPFAM" id="SSF52540">
    <property type="entry name" value="P-loop containing nucleoside triphosphate hydrolases"/>
    <property type="match status" value="1"/>
</dbReference>
<dbReference type="EMBL" id="CP035108">
    <property type="protein sequence ID" value="QAR33510.1"/>
    <property type="molecule type" value="Genomic_DNA"/>
</dbReference>
<dbReference type="Proteomes" id="UP000287502">
    <property type="component" value="Chromosome"/>
</dbReference>
<dbReference type="PROSITE" id="PS50893">
    <property type="entry name" value="ABC_TRANSPORTER_2"/>
    <property type="match status" value="1"/>
</dbReference>
<dbReference type="PROSITE" id="PS00211">
    <property type="entry name" value="ABC_TRANSPORTER_1"/>
    <property type="match status" value="1"/>
</dbReference>
<evidence type="ECO:0000256" key="3">
    <source>
        <dbReference type="ARBA" id="ARBA00022692"/>
    </source>
</evidence>
<keyword evidence="4" id="KW-0547">Nucleotide-binding</keyword>
<dbReference type="PANTHER" id="PTHR24221:SF397">
    <property type="entry name" value="ABC TRANSPORTER, ATP-BINDING TRANSMEMBRANE PROTEIN"/>
    <property type="match status" value="1"/>
</dbReference>
<dbReference type="GO" id="GO:0016887">
    <property type="term" value="F:ATP hydrolysis activity"/>
    <property type="evidence" value="ECO:0007669"/>
    <property type="project" value="InterPro"/>
</dbReference>
<feature type="transmembrane region" description="Helical" evidence="8">
    <location>
        <begin position="21"/>
        <end position="43"/>
    </location>
</feature>
<dbReference type="SUPFAM" id="SSF90123">
    <property type="entry name" value="ABC transporter transmembrane region"/>
    <property type="match status" value="1"/>
</dbReference>
<accession>A0A410JZA1</accession>
<dbReference type="Pfam" id="PF00005">
    <property type="entry name" value="ABC_tran"/>
    <property type="match status" value="1"/>
</dbReference>
<dbReference type="GO" id="GO:0140359">
    <property type="term" value="F:ABC-type transporter activity"/>
    <property type="evidence" value="ECO:0007669"/>
    <property type="project" value="InterPro"/>
</dbReference>
<dbReference type="OrthoDB" id="9772049at2"/>
<evidence type="ECO:0000256" key="7">
    <source>
        <dbReference type="ARBA" id="ARBA00023136"/>
    </source>
</evidence>
<evidence type="ECO:0000313" key="11">
    <source>
        <dbReference type="EMBL" id="QAR33510.1"/>
    </source>
</evidence>
<dbReference type="InterPro" id="IPR036640">
    <property type="entry name" value="ABC1_TM_sf"/>
</dbReference>
<dbReference type="FunFam" id="3.40.50.300:FF:000287">
    <property type="entry name" value="Multidrug ABC transporter ATP-binding protein"/>
    <property type="match status" value="1"/>
</dbReference>
<dbReference type="InterPro" id="IPR027417">
    <property type="entry name" value="P-loop_NTPase"/>
</dbReference>
<dbReference type="SMART" id="SM00382">
    <property type="entry name" value="AAA"/>
    <property type="match status" value="1"/>
</dbReference>
<feature type="transmembrane region" description="Helical" evidence="8">
    <location>
        <begin position="246"/>
        <end position="273"/>
    </location>
</feature>
<proteinExistence type="predicted"/>
<keyword evidence="5 11" id="KW-0067">ATP-binding</keyword>
<evidence type="ECO:0000256" key="8">
    <source>
        <dbReference type="SAM" id="Phobius"/>
    </source>
</evidence>
<evidence type="ECO:0000256" key="1">
    <source>
        <dbReference type="ARBA" id="ARBA00004651"/>
    </source>
</evidence>
<keyword evidence="12" id="KW-1185">Reference proteome</keyword>
<dbReference type="GO" id="GO:0005524">
    <property type="term" value="F:ATP binding"/>
    <property type="evidence" value="ECO:0007669"/>
    <property type="project" value="UniProtKB-KW"/>
</dbReference>
<dbReference type="CDD" id="cd07346">
    <property type="entry name" value="ABC_6TM_exporters"/>
    <property type="match status" value="1"/>
</dbReference>
<dbReference type="AlphaFoldDB" id="A0A410JZA1"/>
<dbReference type="RefSeq" id="WP_128466796.1">
    <property type="nucleotide sequence ID" value="NZ_CP035108.1"/>
</dbReference>
<feature type="transmembrane region" description="Helical" evidence="8">
    <location>
        <begin position="166"/>
        <end position="183"/>
    </location>
</feature>
<evidence type="ECO:0000256" key="6">
    <source>
        <dbReference type="ARBA" id="ARBA00022989"/>
    </source>
</evidence>
<dbReference type="KEGG" id="gtl:EP073_08875"/>
<name>A0A410JZA1_9BACT</name>
<dbReference type="Gene3D" id="1.20.1560.10">
    <property type="entry name" value="ABC transporter type 1, transmembrane domain"/>
    <property type="match status" value="1"/>
</dbReference>
<keyword evidence="3 8" id="KW-0812">Transmembrane</keyword>
<keyword evidence="2" id="KW-0813">Transport</keyword>
<sequence>MSFISTLSTAGAGNPEKLAPVFLWTLAEYAFRGVPYGILLAAVLEFYKPLAEPSLTLDTRQLGIIWIALAAAVAVQYFISRKAYFSVNLGSYGIGAEGRITIAEKLRRLPMGFFNSRDQGSIGAYLISDYANVEHMISHLLTQIAGAVIMPVVLLVFLAFQNWQLALAGAAVIPLALPAYMIAKRIVISVGVKHHKAKTAASSRMLEYLAGIRFIKSFGLTGVRFERLEKAFRELKRLSIKIEASAGPTAVVSTIILNAGLTVIIVAGLAFLLTGRIDIPVYITFLILGSRAFEPLIQAFIYVNETHYYNLSVKRVTKLLDEPVQTGGGAPKPERFDIEFRNVSFSYNETYVLENISLKLPEQSFTAVVGTSGSGKTTLTRLIARFWDTCAGEVLLGGCDVREYKPEDLLSCVSMVFQDVYLFDDTVYNNIAIGNRTASESEVKEAAEKAGCAEFIERLPDKYGSFVGEGGSRLSGGEKQRLSIARAILKNAPVILLDEATASLDPENEKHIQAAVNELVKNKTVLVIAHRLNTVVNADKIVVMDRGRIAEEGAHSELLESGGLYRRLWDEQQRIKDWMF</sequence>
<dbReference type="InterPro" id="IPR011527">
    <property type="entry name" value="ABC1_TM_dom"/>
</dbReference>
<feature type="transmembrane region" description="Helical" evidence="8">
    <location>
        <begin position="140"/>
        <end position="160"/>
    </location>
</feature>
<dbReference type="PANTHER" id="PTHR24221">
    <property type="entry name" value="ATP-BINDING CASSETTE SUB-FAMILY B"/>
    <property type="match status" value="1"/>
</dbReference>
<evidence type="ECO:0000256" key="2">
    <source>
        <dbReference type="ARBA" id="ARBA00022448"/>
    </source>
</evidence>
<dbReference type="GO" id="GO:0034040">
    <property type="term" value="F:ATPase-coupled lipid transmembrane transporter activity"/>
    <property type="evidence" value="ECO:0007669"/>
    <property type="project" value="TreeGrafter"/>
</dbReference>
<reference evidence="11 12" key="1">
    <citation type="submission" date="2019-01" db="EMBL/GenBank/DDBJ databases">
        <title>Geovibrio thiophilus DSM 11263, complete genome.</title>
        <authorList>
            <person name="Spring S."/>
            <person name="Bunk B."/>
            <person name="Sproer C."/>
        </authorList>
    </citation>
    <scope>NUCLEOTIDE SEQUENCE [LARGE SCALE GENOMIC DNA]</scope>
    <source>
        <strain evidence="11 12">DSM 11263</strain>
    </source>
</reference>
<gene>
    <name evidence="11" type="ORF">EP073_08875</name>
</gene>
<feature type="domain" description="ABC transmembrane type-1" evidence="10">
    <location>
        <begin position="67"/>
        <end position="305"/>
    </location>
</feature>
<dbReference type="Pfam" id="PF00664">
    <property type="entry name" value="ABC_membrane"/>
    <property type="match status" value="1"/>
</dbReference>
<dbReference type="PROSITE" id="PS50929">
    <property type="entry name" value="ABC_TM1F"/>
    <property type="match status" value="1"/>
</dbReference>
<evidence type="ECO:0000256" key="5">
    <source>
        <dbReference type="ARBA" id="ARBA00022840"/>
    </source>
</evidence>
<feature type="domain" description="ABC transporter" evidence="9">
    <location>
        <begin position="338"/>
        <end position="571"/>
    </location>
</feature>
<protein>
    <submittedName>
        <fullName evidence="11">ABC transporter ATP-binding protein</fullName>
    </submittedName>
</protein>
<dbReference type="Gene3D" id="3.40.50.300">
    <property type="entry name" value="P-loop containing nucleotide triphosphate hydrolases"/>
    <property type="match status" value="1"/>
</dbReference>
<dbReference type="InterPro" id="IPR003593">
    <property type="entry name" value="AAA+_ATPase"/>
</dbReference>
<feature type="transmembrane region" description="Helical" evidence="8">
    <location>
        <begin position="63"/>
        <end position="79"/>
    </location>
</feature>